<dbReference type="EMBL" id="AGNK02003939">
    <property type="status" value="NOT_ANNOTATED_CDS"/>
    <property type="molecule type" value="Genomic_DNA"/>
</dbReference>
<sequence>MDIPYRPLKLTKQSGCLFMVSFLSVNHNNCSTVYKIIKYA</sequence>
<dbReference type="Proteomes" id="UP000004995">
    <property type="component" value="Unassembled WGS sequence"/>
</dbReference>
<keyword evidence="2" id="KW-1185">Reference proteome</keyword>
<name>K3YP48_SETIT</name>
<evidence type="ECO:0000313" key="1">
    <source>
        <dbReference type="EnsemblPlants" id="KQL02211"/>
    </source>
</evidence>
<dbReference type="InParanoid" id="K3YP48"/>
<organism evidence="1 2">
    <name type="scientific">Setaria italica</name>
    <name type="common">Foxtail millet</name>
    <name type="synonym">Panicum italicum</name>
    <dbReference type="NCBI Taxonomy" id="4555"/>
    <lineage>
        <taxon>Eukaryota</taxon>
        <taxon>Viridiplantae</taxon>
        <taxon>Streptophyta</taxon>
        <taxon>Embryophyta</taxon>
        <taxon>Tracheophyta</taxon>
        <taxon>Spermatophyta</taxon>
        <taxon>Magnoliopsida</taxon>
        <taxon>Liliopsida</taxon>
        <taxon>Poales</taxon>
        <taxon>Poaceae</taxon>
        <taxon>PACMAD clade</taxon>
        <taxon>Panicoideae</taxon>
        <taxon>Panicodae</taxon>
        <taxon>Paniceae</taxon>
        <taxon>Cenchrinae</taxon>
        <taxon>Setaria</taxon>
    </lineage>
</organism>
<dbReference type="EnsemblPlants" id="KQL02211">
    <property type="protein sequence ID" value="KQL02211"/>
    <property type="gene ID" value="SETIT_016040mg"/>
</dbReference>
<protein>
    <submittedName>
        <fullName evidence="1">Uncharacterized protein</fullName>
    </submittedName>
</protein>
<dbReference type="Gramene" id="KQL02211">
    <property type="protein sequence ID" value="KQL02211"/>
    <property type="gene ID" value="SETIT_016040mg"/>
</dbReference>
<dbReference type="HOGENOM" id="CLU_3300342_0_0_1"/>
<accession>K3YP48</accession>
<reference evidence="2" key="1">
    <citation type="journal article" date="2012" name="Nat. Biotechnol.">
        <title>Reference genome sequence of the model plant Setaria.</title>
        <authorList>
            <person name="Bennetzen J.L."/>
            <person name="Schmutz J."/>
            <person name="Wang H."/>
            <person name="Percifield R."/>
            <person name="Hawkins J."/>
            <person name="Pontaroli A.C."/>
            <person name="Estep M."/>
            <person name="Feng L."/>
            <person name="Vaughn J.N."/>
            <person name="Grimwood J."/>
            <person name="Jenkins J."/>
            <person name="Barry K."/>
            <person name="Lindquist E."/>
            <person name="Hellsten U."/>
            <person name="Deshpande S."/>
            <person name="Wang X."/>
            <person name="Wu X."/>
            <person name="Mitros T."/>
            <person name="Triplett J."/>
            <person name="Yang X."/>
            <person name="Ye C.Y."/>
            <person name="Mauro-Herrera M."/>
            <person name="Wang L."/>
            <person name="Li P."/>
            <person name="Sharma M."/>
            <person name="Sharma R."/>
            <person name="Ronald P.C."/>
            <person name="Panaud O."/>
            <person name="Kellogg E.A."/>
            <person name="Brutnell T.P."/>
            <person name="Doust A.N."/>
            <person name="Tuskan G.A."/>
            <person name="Rokhsar D."/>
            <person name="Devos K.M."/>
        </authorList>
    </citation>
    <scope>NUCLEOTIDE SEQUENCE [LARGE SCALE GENOMIC DNA]</scope>
    <source>
        <strain evidence="2">cv. Yugu1</strain>
    </source>
</reference>
<dbReference type="AlphaFoldDB" id="K3YP48"/>
<evidence type="ECO:0000313" key="2">
    <source>
        <dbReference type="Proteomes" id="UP000004995"/>
    </source>
</evidence>
<reference evidence="1" key="2">
    <citation type="submission" date="2018-08" db="UniProtKB">
        <authorList>
            <consortium name="EnsemblPlants"/>
        </authorList>
    </citation>
    <scope>IDENTIFICATION</scope>
    <source>
        <strain evidence="1">Yugu1</strain>
    </source>
</reference>
<proteinExistence type="predicted"/>